<protein>
    <recommendedName>
        <fullName evidence="4">Hydrophobin</fullName>
    </recommendedName>
</protein>
<dbReference type="PROSITE" id="PS51257">
    <property type="entry name" value="PROKAR_LIPOPROTEIN"/>
    <property type="match status" value="1"/>
</dbReference>
<keyword evidence="1" id="KW-0732">Signal</keyword>
<accession>A0A0D0BMK8</accession>
<name>A0A0D0BMK8_9AGAR</name>
<dbReference type="Proteomes" id="UP000053593">
    <property type="component" value="Unassembled WGS sequence"/>
</dbReference>
<evidence type="ECO:0000256" key="1">
    <source>
        <dbReference type="SAM" id="SignalP"/>
    </source>
</evidence>
<evidence type="ECO:0008006" key="4">
    <source>
        <dbReference type="Google" id="ProtNLM"/>
    </source>
</evidence>
<organism evidence="2 3">
    <name type="scientific">Collybiopsis luxurians FD-317 M1</name>
    <dbReference type="NCBI Taxonomy" id="944289"/>
    <lineage>
        <taxon>Eukaryota</taxon>
        <taxon>Fungi</taxon>
        <taxon>Dikarya</taxon>
        <taxon>Basidiomycota</taxon>
        <taxon>Agaricomycotina</taxon>
        <taxon>Agaricomycetes</taxon>
        <taxon>Agaricomycetidae</taxon>
        <taxon>Agaricales</taxon>
        <taxon>Marasmiineae</taxon>
        <taxon>Omphalotaceae</taxon>
        <taxon>Collybiopsis</taxon>
        <taxon>Collybiopsis luxurians</taxon>
    </lineage>
</organism>
<sequence>MLFKFATISSVIVALLLNTLTVGAVPQFAPGGQACSGAGDESCPNDQLCCHNTGAWV</sequence>
<proteinExistence type="predicted"/>
<feature type="signal peptide" evidence="1">
    <location>
        <begin position="1"/>
        <end position="24"/>
    </location>
</feature>
<evidence type="ECO:0000313" key="2">
    <source>
        <dbReference type="EMBL" id="KIK50709.1"/>
    </source>
</evidence>
<evidence type="ECO:0000313" key="3">
    <source>
        <dbReference type="Proteomes" id="UP000053593"/>
    </source>
</evidence>
<feature type="chain" id="PRO_5002219620" description="Hydrophobin" evidence="1">
    <location>
        <begin position="25"/>
        <end position="57"/>
    </location>
</feature>
<keyword evidence="3" id="KW-1185">Reference proteome</keyword>
<dbReference type="AlphaFoldDB" id="A0A0D0BMK8"/>
<reference evidence="2 3" key="1">
    <citation type="submission" date="2014-04" db="EMBL/GenBank/DDBJ databases">
        <title>Evolutionary Origins and Diversification of the Mycorrhizal Mutualists.</title>
        <authorList>
            <consortium name="DOE Joint Genome Institute"/>
            <consortium name="Mycorrhizal Genomics Consortium"/>
            <person name="Kohler A."/>
            <person name="Kuo A."/>
            <person name="Nagy L.G."/>
            <person name="Floudas D."/>
            <person name="Copeland A."/>
            <person name="Barry K.W."/>
            <person name="Cichocki N."/>
            <person name="Veneault-Fourrey C."/>
            <person name="LaButti K."/>
            <person name="Lindquist E.A."/>
            <person name="Lipzen A."/>
            <person name="Lundell T."/>
            <person name="Morin E."/>
            <person name="Murat C."/>
            <person name="Riley R."/>
            <person name="Ohm R."/>
            <person name="Sun H."/>
            <person name="Tunlid A."/>
            <person name="Henrissat B."/>
            <person name="Grigoriev I.V."/>
            <person name="Hibbett D.S."/>
            <person name="Martin F."/>
        </authorList>
    </citation>
    <scope>NUCLEOTIDE SEQUENCE [LARGE SCALE GENOMIC DNA]</scope>
    <source>
        <strain evidence="2 3">FD-317 M1</strain>
    </source>
</reference>
<gene>
    <name evidence="2" type="ORF">GYMLUDRAFT_252743</name>
</gene>
<dbReference type="HOGENOM" id="CLU_2996680_0_0_1"/>
<dbReference type="EMBL" id="KN834888">
    <property type="protein sequence ID" value="KIK50709.1"/>
    <property type="molecule type" value="Genomic_DNA"/>
</dbReference>